<evidence type="ECO:0000313" key="11">
    <source>
        <dbReference type="EMBL" id="APQ47393.1"/>
    </source>
</evidence>
<evidence type="ECO:0000256" key="7">
    <source>
        <dbReference type="ARBA" id="ARBA00023242"/>
    </source>
</evidence>
<keyword evidence="4" id="KW-0238">DNA-binding</keyword>
<feature type="region of interest" description="Disordered" evidence="9">
    <location>
        <begin position="43"/>
        <end position="72"/>
    </location>
</feature>
<dbReference type="InterPro" id="IPR001471">
    <property type="entry name" value="AP2/ERF_dom"/>
</dbReference>
<dbReference type="PROSITE" id="PS51032">
    <property type="entry name" value="AP2_ERF"/>
    <property type="match status" value="1"/>
</dbReference>
<comment type="similarity">
    <text evidence="8">Belongs to the AP2/ERF transcription factor family. ERF subfamily.</text>
</comment>
<proteinExistence type="evidence at transcript level"/>
<evidence type="ECO:0000256" key="1">
    <source>
        <dbReference type="ARBA" id="ARBA00004123"/>
    </source>
</evidence>
<dbReference type="GO" id="GO:0000976">
    <property type="term" value="F:transcription cis-regulatory region binding"/>
    <property type="evidence" value="ECO:0007669"/>
    <property type="project" value="UniProtKB-ARBA"/>
</dbReference>
<keyword evidence="6" id="KW-0804">Transcription</keyword>
<dbReference type="Pfam" id="PF00847">
    <property type="entry name" value="AP2"/>
    <property type="match status" value="1"/>
</dbReference>
<accession>A0A1L6CB36</accession>
<dbReference type="AlphaFoldDB" id="A0A1L6CB36"/>
<dbReference type="FunFam" id="3.30.730.10:FF:000001">
    <property type="entry name" value="Ethylene-responsive transcription factor 2"/>
    <property type="match status" value="1"/>
</dbReference>
<dbReference type="InterPro" id="IPR016177">
    <property type="entry name" value="DNA-bd_dom_sf"/>
</dbReference>
<comment type="subcellular location">
    <subcellularLocation>
        <location evidence="1">Nucleus</location>
    </subcellularLocation>
</comment>
<evidence type="ECO:0000256" key="5">
    <source>
        <dbReference type="ARBA" id="ARBA00023159"/>
    </source>
</evidence>
<organism evidence="11">
    <name type="scientific">Vernicia fordii</name>
    <name type="common">Tung</name>
    <name type="synonym">Aleurites fordii</name>
    <dbReference type="NCBI Taxonomy" id="73154"/>
    <lineage>
        <taxon>Eukaryota</taxon>
        <taxon>Viridiplantae</taxon>
        <taxon>Streptophyta</taxon>
        <taxon>Embryophyta</taxon>
        <taxon>Tracheophyta</taxon>
        <taxon>Spermatophyta</taxon>
        <taxon>Magnoliopsida</taxon>
        <taxon>eudicotyledons</taxon>
        <taxon>Gunneridae</taxon>
        <taxon>Pentapetalae</taxon>
        <taxon>rosids</taxon>
        <taxon>fabids</taxon>
        <taxon>Malpighiales</taxon>
        <taxon>Euphorbiaceae</taxon>
        <taxon>Crotonoideae</taxon>
        <taxon>Aleuritideae</taxon>
        <taxon>Vernicia</taxon>
    </lineage>
</organism>
<evidence type="ECO:0000259" key="10">
    <source>
        <dbReference type="PROSITE" id="PS51032"/>
    </source>
</evidence>
<dbReference type="CDD" id="cd00018">
    <property type="entry name" value="AP2"/>
    <property type="match status" value="1"/>
</dbReference>
<dbReference type="EMBL" id="KX868880">
    <property type="protein sequence ID" value="APQ47393.1"/>
    <property type="molecule type" value="mRNA"/>
</dbReference>
<dbReference type="PANTHER" id="PTHR31657:SF40">
    <property type="entry name" value="ETHYLENE-RESPONSIVE TRANSCRIPTION FACTOR ERF062"/>
    <property type="match status" value="1"/>
</dbReference>
<evidence type="ECO:0000256" key="2">
    <source>
        <dbReference type="ARBA" id="ARBA00022745"/>
    </source>
</evidence>
<dbReference type="InterPro" id="IPR051758">
    <property type="entry name" value="ERF/AP2-like"/>
</dbReference>
<keyword evidence="7" id="KW-0539">Nucleus</keyword>
<reference evidence="11" key="1">
    <citation type="journal article" date="2016" name="Genes (Basel)">
        <title>Divergent Expression Patterns in Two Vernicia Species Revealed the Potential Role of the Hub Gene VmAP2/ERF036 in Resistance to Fusarium oxysporum in Vernicia montana.</title>
        <authorList>
            <person name="Zhang Q."/>
            <person name="Gao M."/>
            <person name="Wu L."/>
            <person name="Wang Y."/>
            <person name="Chen Y."/>
        </authorList>
    </citation>
    <scope>NUCLEOTIDE SEQUENCE</scope>
</reference>
<dbReference type="GO" id="GO:0005634">
    <property type="term" value="C:nucleus"/>
    <property type="evidence" value="ECO:0007669"/>
    <property type="project" value="UniProtKB-SubCell"/>
</dbReference>
<keyword evidence="2" id="KW-0936">Ethylene signaling pathway</keyword>
<dbReference type="GO" id="GO:0003700">
    <property type="term" value="F:DNA-binding transcription factor activity"/>
    <property type="evidence" value="ECO:0007669"/>
    <property type="project" value="InterPro"/>
</dbReference>
<dbReference type="InterPro" id="IPR036955">
    <property type="entry name" value="AP2/ERF_dom_sf"/>
</dbReference>
<evidence type="ECO:0000256" key="3">
    <source>
        <dbReference type="ARBA" id="ARBA00023015"/>
    </source>
</evidence>
<dbReference type="SMART" id="SM00380">
    <property type="entry name" value="AP2"/>
    <property type="match status" value="1"/>
</dbReference>
<evidence type="ECO:0000256" key="8">
    <source>
        <dbReference type="ARBA" id="ARBA00024343"/>
    </source>
</evidence>
<sequence length="443" mass="50220">MEDQFPKMETFMYKEFPSYNFHGMATESKYFHDKFIWSTTTTSESISCGDNGNSSPERLFSSSDSSSSMDEATGIDNFIGNIPGFIEQDVTKQNQESSLLSGLSSINNSCIPSLSDVKESSSINIPVNFLESFPRINQTQVSEPSSPSKFPNLTLFLKEPTSLLDPSKQTTDHSLNENLEPMLLFPNSTTFSLPQLEQIHTQQSQEWLKINQTLTAYPTKGFNDYWLSTTKTHPMKCTGRRFKISNKSILLYHQEHLQLPEMLFRGVRQRHWGKWVAEIRLPRNRTRVWLGTFDTAEEAAMAYDTAAYMLRGDYAHLNFPDLKHQLKANSLNGTTAALLEAKLQAISGQKKQILDPPPQSTTSPPNKHLFDEISNNTKVKSSLGQNPPRKDCDCEVIRENKKVHNHPHHQEVLAASDMDAVQLSRMPSLDMDMIWDALLFSDS</sequence>
<keyword evidence="3" id="KW-0805">Transcription regulation</keyword>
<name>A0A1L6CB36_VERFO</name>
<feature type="domain" description="AP2/ERF" evidence="10">
    <location>
        <begin position="263"/>
        <end position="320"/>
    </location>
</feature>
<evidence type="ECO:0000256" key="9">
    <source>
        <dbReference type="SAM" id="MobiDB-lite"/>
    </source>
</evidence>
<feature type="compositionally biased region" description="Low complexity" evidence="9">
    <location>
        <begin position="54"/>
        <end position="68"/>
    </location>
</feature>
<keyword evidence="5" id="KW-0010">Activator</keyword>
<protein>
    <submittedName>
        <fullName evidence="11">AP2/ERF domain-containing transcription factor</fullName>
    </submittedName>
</protein>
<reference evidence="11" key="2">
    <citation type="submission" date="2016-09" db="EMBL/GenBank/DDBJ databases">
        <authorList>
            <person name="Capua I."/>
            <person name="De Benedictis P."/>
            <person name="Joannis T."/>
            <person name="Lombin L.H."/>
            <person name="Cattoli G."/>
        </authorList>
    </citation>
    <scope>NUCLEOTIDE SEQUENCE</scope>
</reference>
<dbReference type="GO" id="GO:0009873">
    <property type="term" value="P:ethylene-activated signaling pathway"/>
    <property type="evidence" value="ECO:0007669"/>
    <property type="project" value="UniProtKB-KW"/>
</dbReference>
<dbReference type="PANTHER" id="PTHR31657">
    <property type="entry name" value="ETHYLENE-RESPONSIVE TRANSCRIPTION FACTOR ERF061"/>
    <property type="match status" value="1"/>
</dbReference>
<evidence type="ECO:0000256" key="6">
    <source>
        <dbReference type="ARBA" id="ARBA00023163"/>
    </source>
</evidence>
<evidence type="ECO:0000256" key="4">
    <source>
        <dbReference type="ARBA" id="ARBA00023125"/>
    </source>
</evidence>
<dbReference type="Gene3D" id="3.30.730.10">
    <property type="entry name" value="AP2/ERF domain"/>
    <property type="match status" value="1"/>
</dbReference>
<dbReference type="SUPFAM" id="SSF54171">
    <property type="entry name" value="DNA-binding domain"/>
    <property type="match status" value="1"/>
</dbReference>
<dbReference type="PRINTS" id="PR00367">
    <property type="entry name" value="ETHRSPELEMNT"/>
</dbReference>